<reference evidence="2" key="1">
    <citation type="journal article" date="2019" name="Int. J. Syst. Evol. Microbiol.">
        <title>The Global Catalogue of Microorganisms (GCM) 10K type strain sequencing project: providing services to taxonomists for standard genome sequencing and annotation.</title>
        <authorList>
            <consortium name="The Broad Institute Genomics Platform"/>
            <consortium name="The Broad Institute Genome Sequencing Center for Infectious Disease"/>
            <person name="Wu L."/>
            <person name="Ma J."/>
        </authorList>
    </citation>
    <scope>NUCLEOTIDE SEQUENCE [LARGE SCALE GENOMIC DNA]</scope>
    <source>
        <strain evidence="2">CECT 7806</strain>
    </source>
</reference>
<dbReference type="Proteomes" id="UP001244297">
    <property type="component" value="Unassembled WGS sequence"/>
</dbReference>
<keyword evidence="2" id="KW-1185">Reference proteome</keyword>
<gene>
    <name evidence="1" type="ORF">QWZ18_01210</name>
</gene>
<organism evidence="1 2">
    <name type="scientific">Methylobacterium longum</name>
    <dbReference type="NCBI Taxonomy" id="767694"/>
    <lineage>
        <taxon>Bacteria</taxon>
        <taxon>Pseudomonadati</taxon>
        <taxon>Pseudomonadota</taxon>
        <taxon>Alphaproteobacteria</taxon>
        <taxon>Hyphomicrobiales</taxon>
        <taxon>Methylobacteriaceae</taxon>
        <taxon>Methylobacterium</taxon>
    </lineage>
</organism>
<sequence>MAFRTVSWTRIDRAGQDARTKIPAGMLGARALIQLGAHTRPLVVAGRYDRAAIMAAACKAATGIQERCGVSRAEAMSSALKATWQVAKAAHRAAAH</sequence>
<protein>
    <submittedName>
        <fullName evidence="1">Uncharacterized protein</fullName>
    </submittedName>
</protein>
<dbReference type="EMBL" id="JAUFPT010000002">
    <property type="protein sequence ID" value="MDN3569239.1"/>
    <property type="molecule type" value="Genomic_DNA"/>
</dbReference>
<name>A0ABT8AHM1_9HYPH</name>
<dbReference type="RefSeq" id="WP_238292288.1">
    <property type="nucleotide sequence ID" value="NZ_BPQS01000053.1"/>
</dbReference>
<proteinExistence type="predicted"/>
<evidence type="ECO:0000313" key="2">
    <source>
        <dbReference type="Proteomes" id="UP001244297"/>
    </source>
</evidence>
<evidence type="ECO:0000313" key="1">
    <source>
        <dbReference type="EMBL" id="MDN3569239.1"/>
    </source>
</evidence>
<comment type="caution">
    <text evidence="1">The sequence shown here is derived from an EMBL/GenBank/DDBJ whole genome shotgun (WGS) entry which is preliminary data.</text>
</comment>
<accession>A0ABT8AHM1</accession>